<reference evidence="2" key="1">
    <citation type="journal article" date="2014" name="Nucleic Acids Res.">
        <title>The evolutionary dynamics of variant antigen genes in Babesia reveal a history of genomic innovation underlying host-parasite interaction.</title>
        <authorList>
            <person name="Jackson A.P."/>
            <person name="Otto T.D."/>
            <person name="Darby A."/>
            <person name="Ramaprasad A."/>
            <person name="Xia D."/>
            <person name="Echaide I.E."/>
            <person name="Farber M."/>
            <person name="Gahlot S."/>
            <person name="Gamble J."/>
            <person name="Gupta D."/>
            <person name="Gupta Y."/>
            <person name="Jackson L."/>
            <person name="Malandrin L."/>
            <person name="Malas T.B."/>
            <person name="Moussa E."/>
            <person name="Nair M."/>
            <person name="Reid A.J."/>
            <person name="Sanders M."/>
            <person name="Sharma J."/>
            <person name="Tracey A."/>
            <person name="Quail M.A."/>
            <person name="Weir W."/>
            <person name="Wastling J.M."/>
            <person name="Hall N."/>
            <person name="Willadsen P."/>
            <person name="Lingelbach K."/>
            <person name="Shiels B."/>
            <person name="Tait A."/>
            <person name="Berriman M."/>
            <person name="Allred D.R."/>
            <person name="Pain A."/>
        </authorList>
    </citation>
    <scope>NUCLEOTIDE SEQUENCE</scope>
    <source>
        <strain evidence="2">1802A</strain>
    </source>
</reference>
<dbReference type="AlphaFoldDB" id="A0AAD9LGM6"/>
<evidence type="ECO:0000313" key="3">
    <source>
        <dbReference type="Proteomes" id="UP001195914"/>
    </source>
</evidence>
<gene>
    <name evidence="2" type="ORF">X943_002121</name>
</gene>
<organism evidence="2 3">
    <name type="scientific">Babesia divergens</name>
    <dbReference type="NCBI Taxonomy" id="32595"/>
    <lineage>
        <taxon>Eukaryota</taxon>
        <taxon>Sar</taxon>
        <taxon>Alveolata</taxon>
        <taxon>Apicomplexa</taxon>
        <taxon>Aconoidasida</taxon>
        <taxon>Piroplasmida</taxon>
        <taxon>Babesiidae</taxon>
        <taxon>Babesia</taxon>
    </lineage>
</organism>
<reference evidence="2" key="2">
    <citation type="submission" date="2021-05" db="EMBL/GenBank/DDBJ databases">
        <authorList>
            <person name="Pain A."/>
        </authorList>
    </citation>
    <scope>NUCLEOTIDE SEQUENCE</scope>
    <source>
        <strain evidence="2">1802A</strain>
    </source>
</reference>
<evidence type="ECO:0000313" key="2">
    <source>
        <dbReference type="EMBL" id="KAK1934837.1"/>
    </source>
</evidence>
<keyword evidence="3" id="KW-1185">Reference proteome</keyword>
<feature type="region of interest" description="Disordered" evidence="1">
    <location>
        <begin position="596"/>
        <end position="624"/>
    </location>
</feature>
<dbReference type="EMBL" id="JAHBMH010000062">
    <property type="protein sequence ID" value="KAK1934837.1"/>
    <property type="molecule type" value="Genomic_DNA"/>
</dbReference>
<feature type="compositionally biased region" description="Polar residues" evidence="1">
    <location>
        <begin position="596"/>
        <end position="608"/>
    </location>
</feature>
<sequence>MSRSLDYRQHFCETSRSAIFAKPSTNTAAYLLDEVQNNMTNITSSLDSNLWAYVQPLSDLSFTGETADEDAAPAECNASKGTTIRKTREQLPRACKNKTPTNSTMLKGLDMVFGNSNGKSHLFTFPNNYTAININSTLDNCDTIIDSLDVDSQYSRTTLEDCEHPCCYADSPTRALSNHIEDSTQFVPKEVPLELIQSPRDLLQRKCKQFFGKHNLVVKVRKLPAEGGLRRKIVSDKNSGPREILCYPAYHFISRQRRHMLEQLMRSRSFMITRYNSSKETRNFKSPFSLISIHGRMMEYAKSLCDDICDPQFSGIYISINTKAFESNSEFGRIKRSKTIAWALIELLTSNERCFRGLWVHPSITAPSTTKLLSALIPYTITASFSFSPNNLDESYPIKAFYAWLRDIDFFPRQALILLTSSERFGLIRHMDVCEDEIPYGASLSNEGKGEIFTGLCHIDSGLTDEPCYCYADADWGKHEDIVLLCTEGLVNKAIHRWTELVPESSYKPLLNDLSRLVLPEVVTYRNVRVKKPDKGVVKAEFTGLPQIHIKELLEHLYGHRWRNRLRIRIVQSIQKAASLKKGMKQQVHQKPEVSSTALASQANNGTHITPCHLPVEPNPRSPR</sequence>
<evidence type="ECO:0000256" key="1">
    <source>
        <dbReference type="SAM" id="MobiDB-lite"/>
    </source>
</evidence>
<name>A0AAD9LGM6_BABDI</name>
<accession>A0AAD9LGM6</accession>
<comment type="caution">
    <text evidence="2">The sequence shown here is derived from an EMBL/GenBank/DDBJ whole genome shotgun (WGS) entry which is preliminary data.</text>
</comment>
<protein>
    <submittedName>
        <fullName evidence="2">Uncharacterized protein</fullName>
    </submittedName>
</protein>
<proteinExistence type="predicted"/>
<dbReference type="Proteomes" id="UP001195914">
    <property type="component" value="Unassembled WGS sequence"/>
</dbReference>